<evidence type="ECO:0000313" key="2">
    <source>
        <dbReference type="Proteomes" id="UP001491310"/>
    </source>
</evidence>
<dbReference type="EMBL" id="JALJOT010000015">
    <property type="protein sequence ID" value="KAK9902692.1"/>
    <property type="molecule type" value="Genomic_DNA"/>
</dbReference>
<evidence type="ECO:0008006" key="3">
    <source>
        <dbReference type="Google" id="ProtNLM"/>
    </source>
</evidence>
<reference evidence="1 2" key="1">
    <citation type="journal article" date="2024" name="Nat. Commun.">
        <title>Phylogenomics reveals the evolutionary origins of lichenization in chlorophyte algae.</title>
        <authorList>
            <person name="Puginier C."/>
            <person name="Libourel C."/>
            <person name="Otte J."/>
            <person name="Skaloud P."/>
            <person name="Haon M."/>
            <person name="Grisel S."/>
            <person name="Petersen M."/>
            <person name="Berrin J.G."/>
            <person name="Delaux P.M."/>
            <person name="Dal Grande F."/>
            <person name="Keller J."/>
        </authorList>
    </citation>
    <scope>NUCLEOTIDE SEQUENCE [LARGE SCALE GENOMIC DNA]</scope>
    <source>
        <strain evidence="1 2">SAG 216-7</strain>
    </source>
</reference>
<sequence length="346" mass="39190">MCRPSDIFSQNGSLPGDWVPHADPDWTGHYVPHKECPDFAGDFDCTVGAGEVYHRNKDLVKTEFNKVFKPHKCELQPFSGEGFAKCLAGRRLLMIGDSTMNGIFSSLACLSRDQVTSGRHRPWELSEMTQIHDDEPYMSRGGETYRQVTGEMFLDGGGEIKLYGFGRFNLTLWDKVVAELEPITERDIMLVNFGAWYHRFFFDGGPKEFEAWQEDVYELLNERLAGYPAQVIWKGYTTFHYAGETGAFTGVQQELPDRIPPLSSCQATNIGEYWFDSKMHGFLQKCGEPCAKIGILPLFDASLGAHNMHHGTYGRGREEGEIDCTHYCQHARDVWSTILYNYVCGG</sequence>
<keyword evidence="2" id="KW-1185">Reference proteome</keyword>
<evidence type="ECO:0000313" key="1">
    <source>
        <dbReference type="EMBL" id="KAK9902692.1"/>
    </source>
</evidence>
<comment type="caution">
    <text evidence="1">The sequence shown here is derived from an EMBL/GenBank/DDBJ whole genome shotgun (WGS) entry which is preliminary data.</text>
</comment>
<accession>A0ABR2YD48</accession>
<protein>
    <recommendedName>
        <fullName evidence="3">SGNH domain-containing protein</fullName>
    </recommendedName>
</protein>
<gene>
    <name evidence="1" type="ORF">WJX75_002971</name>
</gene>
<dbReference type="Proteomes" id="UP001491310">
    <property type="component" value="Unassembled WGS sequence"/>
</dbReference>
<name>A0ABR2YD48_9CHLO</name>
<proteinExistence type="predicted"/>
<organism evidence="1 2">
    <name type="scientific">Coccomyxa subellipsoidea</name>
    <dbReference type="NCBI Taxonomy" id="248742"/>
    <lineage>
        <taxon>Eukaryota</taxon>
        <taxon>Viridiplantae</taxon>
        <taxon>Chlorophyta</taxon>
        <taxon>core chlorophytes</taxon>
        <taxon>Trebouxiophyceae</taxon>
        <taxon>Trebouxiophyceae incertae sedis</taxon>
        <taxon>Coccomyxaceae</taxon>
        <taxon>Coccomyxa</taxon>
    </lineage>
</organism>